<feature type="non-terminal residue" evidence="1">
    <location>
        <position position="1"/>
    </location>
</feature>
<gene>
    <name evidence="1" type="ORF">T03_9212</name>
</gene>
<protein>
    <submittedName>
        <fullName evidence="1">Uncharacterized protein</fullName>
    </submittedName>
</protein>
<dbReference type="Proteomes" id="UP000054653">
    <property type="component" value="Unassembled WGS sequence"/>
</dbReference>
<dbReference type="OrthoDB" id="10482283at2759"/>
<feature type="non-terminal residue" evidence="1">
    <location>
        <position position="176"/>
    </location>
</feature>
<proteinExistence type="predicted"/>
<evidence type="ECO:0000313" key="1">
    <source>
        <dbReference type="EMBL" id="KRY44016.1"/>
    </source>
</evidence>
<comment type="caution">
    <text evidence="1">The sequence shown here is derived from an EMBL/GenBank/DDBJ whole genome shotgun (WGS) entry which is preliminary data.</text>
</comment>
<sequence>LFSFHAGHHAKLCSHQFVLNVASQTSVSVEFAPDCSWIQCTQCKCAHFIHDSITLTSSEYDVSSDGALSLCSDVTQCRFIYHKSKKELIITLRQSSSAGVRIDPASVRFQYYEACNDANQCLPQPNTLNHYNQYVARQTGILFLIAMDYVNIIREFPFSRTLKLRFLRFGCLSLSH</sequence>
<accession>A0A0V1C4B5</accession>
<organism evidence="1 2">
    <name type="scientific">Trichinella britovi</name>
    <name type="common">Parasitic roundworm</name>
    <dbReference type="NCBI Taxonomy" id="45882"/>
    <lineage>
        <taxon>Eukaryota</taxon>
        <taxon>Metazoa</taxon>
        <taxon>Ecdysozoa</taxon>
        <taxon>Nematoda</taxon>
        <taxon>Enoplea</taxon>
        <taxon>Dorylaimia</taxon>
        <taxon>Trichinellida</taxon>
        <taxon>Trichinellidae</taxon>
        <taxon>Trichinella</taxon>
    </lineage>
</organism>
<evidence type="ECO:0000313" key="2">
    <source>
        <dbReference type="Proteomes" id="UP000054653"/>
    </source>
</evidence>
<keyword evidence="2" id="KW-1185">Reference proteome</keyword>
<name>A0A0V1C4B5_TRIBR</name>
<dbReference type="EMBL" id="JYDI01000773">
    <property type="protein sequence ID" value="KRY44016.1"/>
    <property type="molecule type" value="Genomic_DNA"/>
</dbReference>
<reference evidence="1 2" key="1">
    <citation type="submission" date="2015-01" db="EMBL/GenBank/DDBJ databases">
        <title>Evolution of Trichinella species and genotypes.</title>
        <authorList>
            <person name="Korhonen P.K."/>
            <person name="Edoardo P."/>
            <person name="Giuseppe L.R."/>
            <person name="Gasser R.B."/>
        </authorList>
    </citation>
    <scope>NUCLEOTIDE SEQUENCE [LARGE SCALE GENOMIC DNA]</scope>
    <source>
        <strain evidence="1">ISS120</strain>
    </source>
</reference>
<dbReference type="AlphaFoldDB" id="A0A0V1C4B5"/>